<evidence type="ECO:0000313" key="3">
    <source>
        <dbReference type="Proteomes" id="UP000192527"/>
    </source>
</evidence>
<keyword evidence="1" id="KW-0175">Coiled coil</keyword>
<dbReference type="AlphaFoldDB" id="A0A1W5ZYE3"/>
<dbReference type="STRING" id="402384.HM131_16720"/>
<dbReference type="KEGG" id="hmn:HM131_16720"/>
<dbReference type="OrthoDB" id="2353585at2"/>
<feature type="coiled-coil region" evidence="1">
    <location>
        <begin position="71"/>
        <end position="101"/>
    </location>
</feature>
<dbReference type="RefSeq" id="WP_085030835.1">
    <property type="nucleotide sequence ID" value="NZ_CP020772.1"/>
</dbReference>
<evidence type="ECO:0000313" key="2">
    <source>
        <dbReference type="EMBL" id="ARI78376.1"/>
    </source>
</evidence>
<protein>
    <recommendedName>
        <fullName evidence="4">YtxH domain-containing protein</fullName>
    </recommendedName>
</protein>
<dbReference type="Proteomes" id="UP000192527">
    <property type="component" value="Chromosome"/>
</dbReference>
<dbReference type="EMBL" id="CP020772">
    <property type="protein sequence ID" value="ARI78376.1"/>
    <property type="molecule type" value="Genomic_DNA"/>
</dbReference>
<gene>
    <name evidence="2" type="ORF">HM131_16720</name>
</gene>
<proteinExistence type="predicted"/>
<keyword evidence="3" id="KW-1185">Reference proteome</keyword>
<sequence>MGQNKLWKGVVLGAVVGGALMLLDRNTREYVGSKSRSVGSSCKGYVTHPSEAIHSIRVNYEYLSNRINKGIEDLLEILNKAEEMLNRVGEINQEVEQQLKAVDDPKEAS</sequence>
<evidence type="ECO:0008006" key="4">
    <source>
        <dbReference type="Google" id="ProtNLM"/>
    </source>
</evidence>
<evidence type="ECO:0000256" key="1">
    <source>
        <dbReference type="SAM" id="Coils"/>
    </source>
</evidence>
<name>A0A1W5ZYE3_9BACI</name>
<reference evidence="2 3" key="1">
    <citation type="submission" date="2017-04" db="EMBL/GenBank/DDBJ databases">
        <title>The whole genome sequencing and assembly of Halobacillus mangrovi strain.</title>
        <authorList>
            <person name="Lee S.-J."/>
            <person name="Park M.-K."/>
            <person name="Kim J.-Y."/>
            <person name="Lee Y.-J."/>
            <person name="Yi H."/>
            <person name="Bahn Y.-S."/>
            <person name="Kim J.F."/>
            <person name="Lee D.-W."/>
        </authorList>
    </citation>
    <scope>NUCLEOTIDE SEQUENCE [LARGE SCALE GENOMIC DNA]</scope>
    <source>
        <strain evidence="2 3">KTB 131</strain>
    </source>
</reference>
<organism evidence="2 3">
    <name type="scientific">Halobacillus mangrovi</name>
    <dbReference type="NCBI Taxonomy" id="402384"/>
    <lineage>
        <taxon>Bacteria</taxon>
        <taxon>Bacillati</taxon>
        <taxon>Bacillota</taxon>
        <taxon>Bacilli</taxon>
        <taxon>Bacillales</taxon>
        <taxon>Bacillaceae</taxon>
        <taxon>Halobacillus</taxon>
    </lineage>
</organism>
<accession>A0A1W5ZYE3</accession>